<evidence type="ECO:0000313" key="3">
    <source>
        <dbReference type="Proteomes" id="UP000428333"/>
    </source>
</evidence>
<comment type="caution">
    <text evidence="2">The sequence shown here is derived from an EMBL/GenBank/DDBJ whole genome shotgun (WGS) entry which is preliminary data.</text>
</comment>
<dbReference type="AlphaFoldDB" id="A0A6A4KTP7"/>
<accession>A0A6A4KTP7</accession>
<feature type="non-terminal residue" evidence="2">
    <location>
        <position position="1"/>
    </location>
</feature>
<proteinExistence type="predicted"/>
<dbReference type="Proteomes" id="UP000428333">
    <property type="component" value="Linkage Group LG12"/>
</dbReference>
<gene>
    <name evidence="2" type="ORF">C3L33_19460</name>
</gene>
<protein>
    <submittedName>
        <fullName evidence="2">Uncharacterized protein</fullName>
    </submittedName>
</protein>
<evidence type="ECO:0000256" key="1">
    <source>
        <dbReference type="SAM" id="MobiDB-lite"/>
    </source>
</evidence>
<dbReference type="EMBL" id="QEFC01003402">
    <property type="protein sequence ID" value="KAE9448642.1"/>
    <property type="molecule type" value="Genomic_DNA"/>
</dbReference>
<evidence type="ECO:0000313" key="2">
    <source>
        <dbReference type="EMBL" id="KAE9448642.1"/>
    </source>
</evidence>
<reference evidence="2 3" key="1">
    <citation type="journal article" date="2019" name="Genome Biol. Evol.">
        <title>The Rhododendron genome and chromosomal organization provide insight into shared whole-genome duplications across the heath family (Ericaceae).</title>
        <authorList>
            <person name="Soza V.L."/>
            <person name="Lindsley D."/>
            <person name="Waalkes A."/>
            <person name="Ramage E."/>
            <person name="Patwardhan R.P."/>
            <person name="Burton J.N."/>
            <person name="Adey A."/>
            <person name="Kumar A."/>
            <person name="Qiu R."/>
            <person name="Shendure J."/>
            <person name="Hall B."/>
        </authorList>
    </citation>
    <scope>NUCLEOTIDE SEQUENCE [LARGE SCALE GENOMIC DNA]</scope>
    <source>
        <strain evidence="2">RSF 1966-606</strain>
    </source>
</reference>
<feature type="region of interest" description="Disordered" evidence="1">
    <location>
        <begin position="1"/>
        <end position="26"/>
    </location>
</feature>
<sequence length="183" mass="19581">MVQRLTPVLGVSRVRRGPPPGPHAVTVPVTATEAAPTTPTEGGAAVPIGDLLAELPHLPWQVTTTVVRGRGGMLTFLVQSTGTSLFRLMSNRCPGNDGMWDMPKKRGGSVKLMLQTDLCGRKVRGCSHKFQVCGLIVVVGKSFRSHITNCGRKLGSAADKSYGILVNALFMGLRFQHEMNSSS</sequence>
<name>A0A6A4KTP7_9ERIC</name>
<keyword evidence="3" id="KW-1185">Reference proteome</keyword>
<organism evidence="2 3">
    <name type="scientific">Rhododendron williamsianum</name>
    <dbReference type="NCBI Taxonomy" id="262921"/>
    <lineage>
        <taxon>Eukaryota</taxon>
        <taxon>Viridiplantae</taxon>
        <taxon>Streptophyta</taxon>
        <taxon>Embryophyta</taxon>
        <taxon>Tracheophyta</taxon>
        <taxon>Spermatophyta</taxon>
        <taxon>Magnoliopsida</taxon>
        <taxon>eudicotyledons</taxon>
        <taxon>Gunneridae</taxon>
        <taxon>Pentapetalae</taxon>
        <taxon>asterids</taxon>
        <taxon>Ericales</taxon>
        <taxon>Ericaceae</taxon>
        <taxon>Ericoideae</taxon>
        <taxon>Rhodoreae</taxon>
        <taxon>Rhododendron</taxon>
    </lineage>
</organism>